<name>A0A2V4BY42_9FLAO</name>
<dbReference type="Proteomes" id="UP000247681">
    <property type="component" value="Unassembled WGS sequence"/>
</dbReference>
<evidence type="ECO:0000313" key="1">
    <source>
        <dbReference type="EMBL" id="PXY43627.1"/>
    </source>
</evidence>
<dbReference type="AlphaFoldDB" id="A0A2V4BY42"/>
<sequence length="230" mass="26874">MVLISPKPTDYHKVIPNMRKLIQILILLIPILAFAQMKDSWNNITIKTLDSLKTELKPEQIVYFNLLIAKRENYQTQKRIDTTNATILIVEGYKFSEKKYGINEEFLFDSNHIFSYENDIKEIGVSFNDYEDFILPALNKKTLDSIKPRKFTAVFGCSPNNRTIRKSKKIEKMAEKEGIILEEYIKIVTLIDNRTKKIKVSFLIPKAGKREVNISYGPFFSNKRLESWLK</sequence>
<organism evidence="1 2">
    <name type="scientific">Flavobacterium hydrophilum</name>
    <dbReference type="NCBI Taxonomy" id="2211445"/>
    <lineage>
        <taxon>Bacteria</taxon>
        <taxon>Pseudomonadati</taxon>
        <taxon>Bacteroidota</taxon>
        <taxon>Flavobacteriia</taxon>
        <taxon>Flavobacteriales</taxon>
        <taxon>Flavobacteriaceae</taxon>
        <taxon>Flavobacterium</taxon>
    </lineage>
</organism>
<proteinExistence type="predicted"/>
<keyword evidence="2" id="KW-1185">Reference proteome</keyword>
<gene>
    <name evidence="1" type="ORF">DMB68_18755</name>
</gene>
<reference evidence="1 2" key="1">
    <citation type="submission" date="2018-05" db="EMBL/GenBank/DDBJ databases">
        <title>Flavobacterium sp. strain IMCC34758, incomplete genome.</title>
        <authorList>
            <person name="Joung Y."/>
        </authorList>
    </citation>
    <scope>NUCLEOTIDE SEQUENCE [LARGE SCALE GENOMIC DNA]</scope>
    <source>
        <strain evidence="1 2">IMCC34758</strain>
    </source>
</reference>
<dbReference type="EMBL" id="QJHL01000005">
    <property type="protein sequence ID" value="PXY43627.1"/>
    <property type="molecule type" value="Genomic_DNA"/>
</dbReference>
<comment type="caution">
    <text evidence="1">The sequence shown here is derived from an EMBL/GenBank/DDBJ whole genome shotgun (WGS) entry which is preliminary data.</text>
</comment>
<protein>
    <submittedName>
        <fullName evidence="1">Uncharacterized protein</fullName>
    </submittedName>
</protein>
<evidence type="ECO:0000313" key="2">
    <source>
        <dbReference type="Proteomes" id="UP000247681"/>
    </source>
</evidence>
<accession>A0A2V4BY42</accession>